<evidence type="ECO:0000313" key="3">
    <source>
        <dbReference type="Proteomes" id="UP000037510"/>
    </source>
</evidence>
<organism evidence="2 3">
    <name type="scientific">Operophtera brumata</name>
    <name type="common">Winter moth</name>
    <name type="synonym">Phalaena brumata</name>
    <dbReference type="NCBI Taxonomy" id="104452"/>
    <lineage>
        <taxon>Eukaryota</taxon>
        <taxon>Metazoa</taxon>
        <taxon>Ecdysozoa</taxon>
        <taxon>Arthropoda</taxon>
        <taxon>Hexapoda</taxon>
        <taxon>Insecta</taxon>
        <taxon>Pterygota</taxon>
        <taxon>Neoptera</taxon>
        <taxon>Endopterygota</taxon>
        <taxon>Lepidoptera</taxon>
        <taxon>Glossata</taxon>
        <taxon>Ditrysia</taxon>
        <taxon>Geometroidea</taxon>
        <taxon>Geometridae</taxon>
        <taxon>Larentiinae</taxon>
        <taxon>Operophtera</taxon>
    </lineage>
</organism>
<dbReference type="AlphaFoldDB" id="A0A0L7KZS8"/>
<dbReference type="Pfam" id="PF13423">
    <property type="entry name" value="UCH_1"/>
    <property type="match status" value="1"/>
</dbReference>
<dbReference type="Gene3D" id="3.90.70.10">
    <property type="entry name" value="Cysteine proteinases"/>
    <property type="match status" value="1"/>
</dbReference>
<dbReference type="GO" id="GO:0004535">
    <property type="term" value="F:poly(A)-specific ribonuclease activity"/>
    <property type="evidence" value="ECO:0007669"/>
    <property type="project" value="TreeGrafter"/>
</dbReference>
<dbReference type="GO" id="GO:0000289">
    <property type="term" value="P:nuclear-transcribed mRNA poly(A) tail shortening"/>
    <property type="evidence" value="ECO:0007669"/>
    <property type="project" value="TreeGrafter"/>
</dbReference>
<dbReference type="GO" id="GO:0000932">
    <property type="term" value="C:P-body"/>
    <property type="evidence" value="ECO:0007669"/>
    <property type="project" value="TreeGrafter"/>
</dbReference>
<proteinExistence type="predicted"/>
<gene>
    <name evidence="2" type="ORF">OBRU01_07331</name>
</gene>
<keyword evidence="3" id="KW-1185">Reference proteome</keyword>
<dbReference type="PANTHER" id="PTHR15728">
    <property type="entry name" value="DEADENYLATION COMPLEX CATALYTIC SUBUNIT PAN2"/>
    <property type="match status" value="1"/>
</dbReference>
<name>A0A0L7KZS8_OPEBR</name>
<accession>A0A0L7KZS8</accession>
<feature type="domain" description="PAN2 UCH" evidence="1">
    <location>
        <begin position="48"/>
        <end position="274"/>
    </location>
</feature>
<dbReference type="PANTHER" id="PTHR15728:SF0">
    <property type="entry name" value="PAN2-PAN3 DEADENYLATION COMPLEX CATALYTIC SUBUNIT PAN2"/>
    <property type="match status" value="1"/>
</dbReference>
<evidence type="ECO:0000259" key="1">
    <source>
        <dbReference type="Pfam" id="PF13423"/>
    </source>
</evidence>
<reference evidence="2 3" key="1">
    <citation type="journal article" date="2015" name="Genome Biol. Evol.">
        <title>The genome of winter moth (Operophtera brumata) provides a genomic perspective on sexual dimorphism and phenology.</title>
        <authorList>
            <person name="Derks M.F."/>
            <person name="Smit S."/>
            <person name="Salis L."/>
            <person name="Schijlen E."/>
            <person name="Bossers A."/>
            <person name="Mateman C."/>
            <person name="Pijl A.S."/>
            <person name="de Ridder D."/>
            <person name="Groenen M.A."/>
            <person name="Visser M.E."/>
            <person name="Megens H.J."/>
        </authorList>
    </citation>
    <scope>NUCLEOTIDE SEQUENCE [LARGE SCALE GENOMIC DNA]</scope>
    <source>
        <strain evidence="2">WM2013NL</strain>
        <tissue evidence="2">Head and thorax</tissue>
    </source>
</reference>
<dbReference type="InterPro" id="IPR028881">
    <property type="entry name" value="PAN2_UCH_dom"/>
</dbReference>
<protein>
    <submittedName>
        <fullName evidence="2">PAB-dependent poly(A)-specific ribonuclease subunit 2</fullName>
    </submittedName>
</protein>
<comment type="caution">
    <text evidence="2">The sequence shown here is derived from an EMBL/GenBank/DDBJ whole genome shotgun (WGS) entry which is preliminary data.</text>
</comment>
<dbReference type="STRING" id="104452.A0A0L7KZS8"/>
<sequence>MDVAATSQALVFGDQSGHLNLFSPEHNHEPRFNQFSRNATQPIPQRFIKVLYYTAPLKATLLAHTCAKEFCLSCELGFLFRMLDTSGGTPCQASNFLRAFRTSWNRFILHQIHYEILETRRKELELQILATSPPKGPRISSMKENGPIPMPPMNGHYDKYQFTEIEFLGPTEFEQEELREEPWLTGREEDNADHSTCVVEESFTDECSDQLNATLKYYSDSDNQLNATLKYYSDSDNQLNATLKFYSDSHNQLNATLKHYSDSENQLSITLKYCNCSYSVNFLNAYQLKSTRKDKSSSDNHLSTAPKYYSDCDNPLNASIKYYRDKDEHLNATPK</sequence>
<dbReference type="InterPro" id="IPR050785">
    <property type="entry name" value="PAN2-PAN3_catalytic_subunit"/>
</dbReference>
<evidence type="ECO:0000313" key="2">
    <source>
        <dbReference type="EMBL" id="KOB68722.1"/>
    </source>
</evidence>
<dbReference type="Proteomes" id="UP000037510">
    <property type="component" value="Unassembled WGS sequence"/>
</dbReference>
<dbReference type="GO" id="GO:0031251">
    <property type="term" value="C:PAN complex"/>
    <property type="evidence" value="ECO:0007669"/>
    <property type="project" value="TreeGrafter"/>
</dbReference>
<dbReference type="EMBL" id="JTDY01004003">
    <property type="protein sequence ID" value="KOB68722.1"/>
    <property type="molecule type" value="Genomic_DNA"/>
</dbReference>